<reference evidence="1 2" key="1">
    <citation type="submission" date="2019-03" db="EMBL/GenBank/DDBJ databases">
        <title>Sequencing the genomes of 1000 actinobacteria strains.</title>
        <authorList>
            <person name="Klenk H.-P."/>
        </authorList>
    </citation>
    <scope>NUCLEOTIDE SEQUENCE [LARGE SCALE GENOMIC DNA]</scope>
    <source>
        <strain evidence="1 2">DSM 44969</strain>
    </source>
</reference>
<gene>
    <name evidence="1" type="ORF">EV378_1516</name>
</gene>
<dbReference type="SMART" id="SM00855">
    <property type="entry name" value="PGAM"/>
    <property type="match status" value="1"/>
</dbReference>
<dbReference type="SUPFAM" id="SSF53254">
    <property type="entry name" value="Phosphoglycerate mutase-like"/>
    <property type="match status" value="1"/>
</dbReference>
<evidence type="ECO:0000313" key="1">
    <source>
        <dbReference type="EMBL" id="TCK25698.1"/>
    </source>
</evidence>
<dbReference type="Proteomes" id="UP000295560">
    <property type="component" value="Unassembled WGS sequence"/>
</dbReference>
<comment type="caution">
    <text evidence="1">The sequence shown here is derived from an EMBL/GenBank/DDBJ whole genome shotgun (WGS) entry which is preliminary data.</text>
</comment>
<dbReference type="InterPro" id="IPR013078">
    <property type="entry name" value="His_Pase_superF_clade-1"/>
</dbReference>
<sequence length="252" mass="27229">MGIVAHSGYDVVLVRHGETVGYENDLGLTERGEQQAIDRGKELAASLAPGTRVVMPHARSKRATATAVVLHRELSAAADLDLGALYPEPSFDNLRASVDGVVDDMNVSMARRLALPADERPDWAREFDRFDTDHGAISAAGGPIEFWVRTPTLFLEPPALSVHRVWAGITALAPESGTLTAVVATHSAPMRAMLNTVLGRDPGEPENLEEIHVRVAPDASAEVTYRGETIGYSGPPVLPPWFDRSFLDTFGR</sequence>
<dbReference type="Gene3D" id="3.40.50.1240">
    <property type="entry name" value="Phosphoglycerate mutase-like"/>
    <property type="match status" value="1"/>
</dbReference>
<name>A0A4R1HTX9_PSEEN</name>
<dbReference type="EMBL" id="SMFZ01000001">
    <property type="protein sequence ID" value="TCK25698.1"/>
    <property type="molecule type" value="Genomic_DNA"/>
</dbReference>
<dbReference type="InterPro" id="IPR029033">
    <property type="entry name" value="His_PPase_superfam"/>
</dbReference>
<evidence type="ECO:0000313" key="2">
    <source>
        <dbReference type="Proteomes" id="UP000295560"/>
    </source>
</evidence>
<accession>A0A4R1HTX9</accession>
<keyword evidence="2" id="KW-1185">Reference proteome</keyword>
<organism evidence="1 2">
    <name type="scientific">Pseudonocardia endophytica</name>
    <dbReference type="NCBI Taxonomy" id="401976"/>
    <lineage>
        <taxon>Bacteria</taxon>
        <taxon>Bacillati</taxon>
        <taxon>Actinomycetota</taxon>
        <taxon>Actinomycetes</taxon>
        <taxon>Pseudonocardiales</taxon>
        <taxon>Pseudonocardiaceae</taxon>
        <taxon>Pseudonocardia</taxon>
    </lineage>
</organism>
<proteinExistence type="predicted"/>
<dbReference type="AlphaFoldDB" id="A0A4R1HTX9"/>
<protein>
    <submittedName>
        <fullName evidence="1">Broad specificity phosphatase PhoE</fullName>
    </submittedName>
</protein>